<feature type="chain" id="PRO_5023931964" evidence="2">
    <location>
        <begin position="17"/>
        <end position="173"/>
    </location>
</feature>
<dbReference type="PANTHER" id="PTHR33184:SF45">
    <property type="entry name" value="PROTEIN TAPETUM DETERMINANT 1"/>
    <property type="match status" value="1"/>
</dbReference>
<organism evidence="3 4">
    <name type="scientific">Eragrostis curvula</name>
    <name type="common">weeping love grass</name>
    <dbReference type="NCBI Taxonomy" id="38414"/>
    <lineage>
        <taxon>Eukaryota</taxon>
        <taxon>Viridiplantae</taxon>
        <taxon>Streptophyta</taxon>
        <taxon>Embryophyta</taxon>
        <taxon>Tracheophyta</taxon>
        <taxon>Spermatophyta</taxon>
        <taxon>Magnoliopsida</taxon>
        <taxon>Liliopsida</taxon>
        <taxon>Poales</taxon>
        <taxon>Poaceae</taxon>
        <taxon>PACMAD clade</taxon>
        <taxon>Chloridoideae</taxon>
        <taxon>Eragrostideae</taxon>
        <taxon>Eragrostidinae</taxon>
        <taxon>Eragrostis</taxon>
    </lineage>
</organism>
<evidence type="ECO:0000256" key="1">
    <source>
        <dbReference type="ARBA" id="ARBA00022729"/>
    </source>
</evidence>
<evidence type="ECO:0000313" key="3">
    <source>
        <dbReference type="EMBL" id="TVU18104.1"/>
    </source>
</evidence>
<dbReference type="GO" id="GO:0001709">
    <property type="term" value="P:cell fate determination"/>
    <property type="evidence" value="ECO:0007669"/>
    <property type="project" value="TreeGrafter"/>
</dbReference>
<dbReference type="Proteomes" id="UP000324897">
    <property type="component" value="Chromosome 7"/>
</dbReference>
<dbReference type="PANTHER" id="PTHR33184">
    <property type="entry name" value="PROTEIN TAPETUM DETERMINANT 1-LIKE-RELATED"/>
    <property type="match status" value="1"/>
</dbReference>
<reference evidence="3 4" key="1">
    <citation type="journal article" date="2019" name="Sci. Rep.">
        <title>A high-quality genome of Eragrostis curvula grass provides insights into Poaceae evolution and supports new strategies to enhance forage quality.</title>
        <authorList>
            <person name="Carballo J."/>
            <person name="Santos B.A.C.M."/>
            <person name="Zappacosta D."/>
            <person name="Garbus I."/>
            <person name="Selva J.P."/>
            <person name="Gallo C.A."/>
            <person name="Diaz A."/>
            <person name="Albertini E."/>
            <person name="Caccamo M."/>
            <person name="Echenique V."/>
        </authorList>
    </citation>
    <scope>NUCLEOTIDE SEQUENCE [LARGE SCALE GENOMIC DNA]</scope>
    <source>
        <strain evidence="4">cv. Victoria</strain>
        <tissue evidence="3">Leaf</tissue>
    </source>
</reference>
<evidence type="ECO:0000313" key="4">
    <source>
        <dbReference type="Proteomes" id="UP000324897"/>
    </source>
</evidence>
<keyword evidence="4" id="KW-1185">Reference proteome</keyword>
<dbReference type="EMBL" id="RWGY01000029">
    <property type="protein sequence ID" value="TVU18104.1"/>
    <property type="molecule type" value="Genomic_DNA"/>
</dbReference>
<dbReference type="Gramene" id="TVU18104">
    <property type="protein sequence ID" value="TVU18104"/>
    <property type="gene ID" value="EJB05_34176"/>
</dbReference>
<protein>
    <submittedName>
        <fullName evidence="3">Uncharacterized protein</fullName>
    </submittedName>
</protein>
<feature type="non-terminal residue" evidence="3">
    <location>
        <position position="1"/>
    </location>
</feature>
<dbReference type="AlphaFoldDB" id="A0A5J9U3F6"/>
<keyword evidence="1 2" id="KW-0732">Signal</keyword>
<comment type="caution">
    <text evidence="3">The sequence shown here is derived from an EMBL/GenBank/DDBJ whole genome shotgun (WGS) entry which is preliminary data.</text>
</comment>
<sequence>MVAVFSFVLFIAGCEAGVVPGGDPPSSSSAAKHGTMALLHVRKLLNISSDANAAAATTEERRRRRRTAAPAISECSEQSVVVSQDGGGLTPNSISLYSVTITNTCMSCTVRDVHVSCGEFASTELVRPSEFRRLAVGDCLVRDGGALGPGETISFEYTNSFKYDMDVASVSCG</sequence>
<dbReference type="InterPro" id="IPR040361">
    <property type="entry name" value="TPD1"/>
</dbReference>
<feature type="signal peptide" evidence="2">
    <location>
        <begin position="1"/>
        <end position="16"/>
    </location>
</feature>
<proteinExistence type="predicted"/>
<dbReference type="Pfam" id="PF24068">
    <property type="entry name" value="TPD1_C"/>
    <property type="match status" value="1"/>
</dbReference>
<dbReference type="OrthoDB" id="1572689at2759"/>
<name>A0A5J9U3F6_9POAL</name>
<accession>A0A5J9U3F6</accession>
<gene>
    <name evidence="3" type="ORF">EJB05_34176</name>
</gene>
<evidence type="ECO:0000256" key="2">
    <source>
        <dbReference type="SAM" id="SignalP"/>
    </source>
</evidence>